<dbReference type="InterPro" id="IPR036388">
    <property type="entry name" value="WH-like_DNA-bd_sf"/>
</dbReference>
<evidence type="ECO:0000313" key="5">
    <source>
        <dbReference type="EMBL" id="GAA4955826.1"/>
    </source>
</evidence>
<comment type="caution">
    <text evidence="5">The sequence shown here is derived from an EMBL/GenBank/DDBJ whole genome shotgun (WGS) entry which is preliminary data.</text>
</comment>
<dbReference type="Pfam" id="PF00196">
    <property type="entry name" value="GerE"/>
    <property type="match status" value="1"/>
</dbReference>
<dbReference type="InterPro" id="IPR016032">
    <property type="entry name" value="Sig_transdc_resp-reg_C-effctor"/>
</dbReference>
<keyword evidence="1" id="KW-0805">Transcription regulation</keyword>
<evidence type="ECO:0000256" key="3">
    <source>
        <dbReference type="ARBA" id="ARBA00023163"/>
    </source>
</evidence>
<dbReference type="RefSeq" id="WP_345426590.1">
    <property type="nucleotide sequence ID" value="NZ_AP031496.1"/>
</dbReference>
<dbReference type="EMBL" id="BAABLX010000071">
    <property type="protein sequence ID" value="GAA4955826.1"/>
    <property type="molecule type" value="Genomic_DNA"/>
</dbReference>
<dbReference type="InterPro" id="IPR000792">
    <property type="entry name" value="Tscrpt_reg_LuxR_C"/>
</dbReference>
<dbReference type="PANTHER" id="PTHR44688:SF16">
    <property type="entry name" value="DNA-BINDING TRANSCRIPTIONAL ACTIVATOR DEVR_DOSR"/>
    <property type="match status" value="1"/>
</dbReference>
<gene>
    <name evidence="5" type="ORF">GCM10025791_40070</name>
</gene>
<dbReference type="PRINTS" id="PR00038">
    <property type="entry name" value="HTHLUXR"/>
</dbReference>
<dbReference type="GO" id="GO:0003677">
    <property type="term" value="F:DNA binding"/>
    <property type="evidence" value="ECO:0007669"/>
    <property type="project" value="UniProtKB-KW"/>
</dbReference>
<keyword evidence="3" id="KW-0804">Transcription</keyword>
<dbReference type="Gene3D" id="1.10.10.10">
    <property type="entry name" value="Winged helix-like DNA-binding domain superfamily/Winged helix DNA-binding domain"/>
    <property type="match status" value="1"/>
</dbReference>
<keyword evidence="6" id="KW-1185">Reference proteome</keyword>
<dbReference type="CDD" id="cd06170">
    <property type="entry name" value="LuxR_C_like"/>
    <property type="match status" value="1"/>
</dbReference>
<organism evidence="5 6">
    <name type="scientific">Halioxenophilus aromaticivorans</name>
    <dbReference type="NCBI Taxonomy" id="1306992"/>
    <lineage>
        <taxon>Bacteria</taxon>
        <taxon>Pseudomonadati</taxon>
        <taxon>Pseudomonadota</taxon>
        <taxon>Gammaproteobacteria</taxon>
        <taxon>Alteromonadales</taxon>
        <taxon>Alteromonadaceae</taxon>
        <taxon>Halioxenophilus</taxon>
    </lineage>
</organism>
<dbReference type="SUPFAM" id="SSF46894">
    <property type="entry name" value="C-terminal effector domain of the bipartite response regulators"/>
    <property type="match status" value="1"/>
</dbReference>
<protein>
    <recommendedName>
        <fullName evidence="4">HTH luxR-type domain-containing protein</fullName>
    </recommendedName>
</protein>
<proteinExistence type="predicted"/>
<keyword evidence="2" id="KW-0238">DNA-binding</keyword>
<dbReference type="Proteomes" id="UP001409585">
    <property type="component" value="Unassembled WGS sequence"/>
</dbReference>
<evidence type="ECO:0000256" key="2">
    <source>
        <dbReference type="ARBA" id="ARBA00023125"/>
    </source>
</evidence>
<feature type="domain" description="HTH luxR-type" evidence="4">
    <location>
        <begin position="204"/>
        <end position="269"/>
    </location>
</feature>
<accession>A0AAV3U7V1</accession>
<sequence>MADIVDPKSDSFHSWNRAISAIMANLHDESLPAHLLEALRTIVPIDIIIIEILCRNNKTVIHYDNVEQERHKIIIEDYLNGPYLLNPFYQAFMDNVQPGGYLLEELAPDDFLNSEYFKQYYHASDGGSEFGYLFSVTPEIGVCIGISRSTWNPDFSAEEVNKLRAMEPVVRTSFLSYWEAIKGLDTSDQTSTSDLHQQIASAVENFGTSVLTARECQIAQLILRGHSSKSTAEKLDITAATVNTHRHKIYEKLDVTSQAELFSVFIDALSCSGESNFSDPLEAYHKLK</sequence>
<dbReference type="GO" id="GO:0006355">
    <property type="term" value="P:regulation of DNA-templated transcription"/>
    <property type="evidence" value="ECO:0007669"/>
    <property type="project" value="InterPro"/>
</dbReference>
<evidence type="ECO:0000259" key="4">
    <source>
        <dbReference type="PROSITE" id="PS50043"/>
    </source>
</evidence>
<evidence type="ECO:0000256" key="1">
    <source>
        <dbReference type="ARBA" id="ARBA00023015"/>
    </source>
</evidence>
<name>A0AAV3U7V1_9ALTE</name>
<dbReference type="SMART" id="SM00421">
    <property type="entry name" value="HTH_LUXR"/>
    <property type="match status" value="1"/>
</dbReference>
<reference evidence="6" key="1">
    <citation type="journal article" date="2019" name="Int. J. Syst. Evol. Microbiol.">
        <title>The Global Catalogue of Microorganisms (GCM) 10K type strain sequencing project: providing services to taxonomists for standard genome sequencing and annotation.</title>
        <authorList>
            <consortium name="The Broad Institute Genomics Platform"/>
            <consortium name="The Broad Institute Genome Sequencing Center for Infectious Disease"/>
            <person name="Wu L."/>
            <person name="Ma J."/>
        </authorList>
    </citation>
    <scope>NUCLEOTIDE SEQUENCE [LARGE SCALE GENOMIC DNA]</scope>
    <source>
        <strain evidence="6">JCM 19134</strain>
    </source>
</reference>
<dbReference type="PANTHER" id="PTHR44688">
    <property type="entry name" value="DNA-BINDING TRANSCRIPTIONAL ACTIVATOR DEVR_DOSR"/>
    <property type="match status" value="1"/>
</dbReference>
<evidence type="ECO:0000313" key="6">
    <source>
        <dbReference type="Proteomes" id="UP001409585"/>
    </source>
</evidence>
<dbReference type="AlphaFoldDB" id="A0AAV3U7V1"/>
<dbReference type="PROSITE" id="PS50043">
    <property type="entry name" value="HTH_LUXR_2"/>
    <property type="match status" value="1"/>
</dbReference>